<keyword evidence="8" id="KW-0411">Iron-sulfur</keyword>
<gene>
    <name evidence="10" type="ORF">CPJCM30710_20740</name>
</gene>
<dbReference type="RefSeq" id="WP_212904108.1">
    <property type="nucleotide sequence ID" value="NZ_BOPZ01000017.1"/>
</dbReference>
<evidence type="ECO:0000256" key="7">
    <source>
        <dbReference type="ARBA" id="ARBA00023004"/>
    </source>
</evidence>
<dbReference type="InterPro" id="IPR004453">
    <property type="entry name" value="QueG"/>
</dbReference>
<dbReference type="SUPFAM" id="SSF46548">
    <property type="entry name" value="alpha-helical ferredoxin"/>
    <property type="match status" value="1"/>
</dbReference>
<evidence type="ECO:0000256" key="3">
    <source>
        <dbReference type="ARBA" id="ARBA00022694"/>
    </source>
</evidence>
<keyword evidence="5" id="KW-0671">Queuosine biosynthesis</keyword>
<keyword evidence="2" id="KW-0963">Cytoplasm</keyword>
<keyword evidence="4" id="KW-0479">Metal-binding</keyword>
<keyword evidence="7" id="KW-0408">Iron</keyword>
<reference evidence="10" key="1">
    <citation type="submission" date="2021-03" db="EMBL/GenBank/DDBJ databases">
        <title>Taxonomic study of Clostridium polyendosporum from meadow-gley soil under rice.</title>
        <authorList>
            <person name="Kobayashi H."/>
            <person name="Tanizawa Y."/>
            <person name="Yagura M."/>
        </authorList>
    </citation>
    <scope>NUCLEOTIDE SEQUENCE</scope>
    <source>
        <strain evidence="10">JCM 30710</strain>
    </source>
</reference>
<organism evidence="10 11">
    <name type="scientific">Clostridium polyendosporum</name>
    <dbReference type="NCBI Taxonomy" id="69208"/>
    <lineage>
        <taxon>Bacteria</taxon>
        <taxon>Bacillati</taxon>
        <taxon>Bacillota</taxon>
        <taxon>Clostridia</taxon>
        <taxon>Eubacteriales</taxon>
        <taxon>Clostridiaceae</taxon>
        <taxon>Clostridium</taxon>
    </lineage>
</organism>
<dbReference type="Pfam" id="PF13484">
    <property type="entry name" value="Fer4_16"/>
    <property type="match status" value="1"/>
</dbReference>
<comment type="caution">
    <text evidence="10">The sequence shown here is derived from an EMBL/GenBank/DDBJ whole genome shotgun (WGS) entry which is preliminary data.</text>
</comment>
<dbReference type="InterPro" id="IPR013542">
    <property type="entry name" value="QueG_DUF1730"/>
</dbReference>
<evidence type="ECO:0000259" key="9">
    <source>
        <dbReference type="PROSITE" id="PS51379"/>
    </source>
</evidence>
<evidence type="ECO:0000256" key="2">
    <source>
        <dbReference type="ARBA" id="ARBA00022490"/>
    </source>
</evidence>
<dbReference type="GO" id="GO:0008616">
    <property type="term" value="P:tRNA queuosine(34) biosynthetic process"/>
    <property type="evidence" value="ECO:0007669"/>
    <property type="project" value="UniProtKB-KW"/>
</dbReference>
<evidence type="ECO:0000256" key="4">
    <source>
        <dbReference type="ARBA" id="ARBA00022723"/>
    </source>
</evidence>
<feature type="domain" description="4Fe-4S ferredoxin-type" evidence="9">
    <location>
        <begin position="173"/>
        <end position="202"/>
    </location>
</feature>
<sequence length="331" mass="38356">MDLRENIMSFCNKLGLDLVGFTECRVFHELRSFYENRKATGLENEFEEEEIEKRINPKHYMDEGKTIISIAFPYLHGVDYVDNGFSVYTRGQDYHVLVKKYLNKICDYIESLGGKAISFVDSNTLPERYIAYLCGLGFIGKNNMLITEKYGSYVFLGEIITDMQIPSSTKRQFHDILEFKECKSCEICFNECPTKSINKAKINSNICLSYITQKKEIDDNWIKLLDGRVFGCDSCQKGCPFNNKVQLSVLNEFYPLEFMNDSDYDKIITINNGGFKESLKKTSCGWRGKNVLQRNALIRKALYENKDISKEVISSPYVKGYQERLLKFKKL</sequence>
<name>A0A919S2I8_9CLOT</name>
<keyword evidence="3" id="KW-0819">tRNA processing</keyword>
<dbReference type="PROSITE" id="PS00198">
    <property type="entry name" value="4FE4S_FER_1"/>
    <property type="match status" value="1"/>
</dbReference>
<proteinExistence type="predicted"/>
<dbReference type="GO" id="GO:0051539">
    <property type="term" value="F:4 iron, 4 sulfur cluster binding"/>
    <property type="evidence" value="ECO:0007669"/>
    <property type="project" value="UniProtKB-KW"/>
</dbReference>
<dbReference type="InterPro" id="IPR017900">
    <property type="entry name" value="4Fe4S_Fe_S_CS"/>
</dbReference>
<dbReference type="Pfam" id="PF08331">
    <property type="entry name" value="QueG_DUF1730"/>
    <property type="match status" value="1"/>
</dbReference>
<evidence type="ECO:0000256" key="1">
    <source>
        <dbReference type="ARBA" id="ARBA00022485"/>
    </source>
</evidence>
<dbReference type="AlphaFoldDB" id="A0A919S2I8"/>
<dbReference type="GO" id="GO:0046872">
    <property type="term" value="F:metal ion binding"/>
    <property type="evidence" value="ECO:0007669"/>
    <property type="project" value="UniProtKB-KW"/>
</dbReference>
<dbReference type="PANTHER" id="PTHR30002">
    <property type="entry name" value="EPOXYQUEUOSINE REDUCTASE"/>
    <property type="match status" value="1"/>
</dbReference>
<dbReference type="Proteomes" id="UP000679179">
    <property type="component" value="Unassembled WGS sequence"/>
</dbReference>
<protein>
    <submittedName>
        <fullName evidence="10">(Fe-S)-binding protein</fullName>
    </submittedName>
</protein>
<dbReference type="PROSITE" id="PS51379">
    <property type="entry name" value="4FE4S_FER_2"/>
    <property type="match status" value="1"/>
</dbReference>
<dbReference type="NCBIfam" id="TIGR00276">
    <property type="entry name" value="tRNA epoxyqueuosine(34) reductase QueG"/>
    <property type="match status" value="1"/>
</dbReference>
<evidence type="ECO:0000256" key="5">
    <source>
        <dbReference type="ARBA" id="ARBA00022785"/>
    </source>
</evidence>
<dbReference type="GO" id="GO:0052693">
    <property type="term" value="F:epoxyqueuosine reductase activity"/>
    <property type="evidence" value="ECO:0007669"/>
    <property type="project" value="TreeGrafter"/>
</dbReference>
<evidence type="ECO:0000256" key="8">
    <source>
        <dbReference type="ARBA" id="ARBA00023014"/>
    </source>
</evidence>
<dbReference type="InterPro" id="IPR017896">
    <property type="entry name" value="4Fe4S_Fe-S-bd"/>
</dbReference>
<keyword evidence="6" id="KW-0560">Oxidoreductase</keyword>
<keyword evidence="1" id="KW-0004">4Fe-4S</keyword>
<dbReference type="PANTHER" id="PTHR30002:SF4">
    <property type="entry name" value="EPOXYQUEUOSINE REDUCTASE"/>
    <property type="match status" value="1"/>
</dbReference>
<evidence type="ECO:0000313" key="11">
    <source>
        <dbReference type="Proteomes" id="UP000679179"/>
    </source>
</evidence>
<evidence type="ECO:0000256" key="6">
    <source>
        <dbReference type="ARBA" id="ARBA00023002"/>
    </source>
</evidence>
<accession>A0A919S2I8</accession>
<dbReference type="EMBL" id="BOPZ01000017">
    <property type="protein sequence ID" value="GIM29408.1"/>
    <property type="molecule type" value="Genomic_DNA"/>
</dbReference>
<evidence type="ECO:0000313" key="10">
    <source>
        <dbReference type="EMBL" id="GIM29408.1"/>
    </source>
</evidence>
<keyword evidence="11" id="KW-1185">Reference proteome</keyword>